<reference evidence="2" key="1">
    <citation type="submission" date="2016-09" db="EMBL/GenBank/DDBJ databases">
        <authorList>
            <person name="Strepis N."/>
        </authorList>
    </citation>
    <scope>NUCLEOTIDE SEQUENCE [LARGE SCALE GENOMIC DNA]</scope>
</reference>
<dbReference type="EMBL" id="FQTT01000001">
    <property type="protein sequence ID" value="SHE24267.1"/>
    <property type="molecule type" value="Genomic_DNA"/>
</dbReference>
<gene>
    <name evidence="1" type="ORF">ACGLYG10_0467</name>
</gene>
<dbReference type="OrthoDB" id="3255703at2"/>
<name>A0A1M4RX35_9ACTO</name>
<keyword evidence="2" id="KW-1185">Reference proteome</keyword>
<dbReference type="Proteomes" id="UP000184291">
    <property type="component" value="Unassembled WGS sequence"/>
</dbReference>
<dbReference type="STRING" id="1892869.ACGLYG10_0467"/>
<proteinExistence type="predicted"/>
<evidence type="ECO:0000313" key="1">
    <source>
        <dbReference type="EMBL" id="SHE24267.1"/>
    </source>
</evidence>
<accession>A0A1M4RX35</accession>
<dbReference type="AlphaFoldDB" id="A0A1M4RX35"/>
<dbReference type="RefSeq" id="WP_073327505.1">
    <property type="nucleotide sequence ID" value="NZ_FQTT01000001.1"/>
</dbReference>
<evidence type="ECO:0000313" key="2">
    <source>
        <dbReference type="Proteomes" id="UP000184291"/>
    </source>
</evidence>
<protein>
    <submittedName>
        <fullName evidence="1">Uncharacterized protein</fullName>
    </submittedName>
</protein>
<organism evidence="1 2">
    <name type="scientific">Actinomyces glycerinitolerans</name>
    <dbReference type="NCBI Taxonomy" id="1892869"/>
    <lineage>
        <taxon>Bacteria</taxon>
        <taxon>Bacillati</taxon>
        <taxon>Actinomycetota</taxon>
        <taxon>Actinomycetes</taxon>
        <taxon>Actinomycetales</taxon>
        <taxon>Actinomycetaceae</taxon>
        <taxon>Actinomyces</taxon>
    </lineage>
</organism>
<sequence length="153" mass="16859">MSGTKTTRRDAARAVGLFLGTPEGRELFARNHYVSETRILAVPESEPFDSVLSDHLDHGADTIVAVFFPDRRGDERFGFLKWEMPATDLREDWSAEDAITLGRGSAGHTSSIGAVVDMMKAQRFTWLGPERRLPAPEVSALLKRLSARAFAAA</sequence>